<accession>A0A177WNS9</accession>
<protein>
    <submittedName>
        <fullName evidence="2">Uncharacterized protein</fullName>
    </submittedName>
</protein>
<gene>
    <name evidence="2" type="ORF">BDEG_25311</name>
</gene>
<name>A0A177WNS9_BATDL</name>
<reference evidence="2 3" key="2">
    <citation type="submission" date="2016-05" db="EMBL/GenBank/DDBJ databases">
        <title>Lineage-specific infection strategies underlie the spectrum of fungal disease in amphibians.</title>
        <authorList>
            <person name="Cuomo C.A."/>
            <person name="Farrer R.A."/>
            <person name="James T."/>
            <person name="Longcore J."/>
            <person name="Birren B."/>
        </authorList>
    </citation>
    <scope>NUCLEOTIDE SEQUENCE [LARGE SCALE GENOMIC DNA]</scope>
    <source>
        <strain evidence="2 3">JEL423</strain>
    </source>
</reference>
<dbReference type="VEuPathDB" id="FungiDB:BDEG_25311"/>
<proteinExistence type="predicted"/>
<sequence>MPPVSRSTLAPSPNNEPRKLPRLRGQRLDIKIMVMFILKLFEMIGEMPGQPGPDGYYIGEEESLPPSSQSGSSSKLEKLTKLFEKPPPSQSPPSSPSSQPGSSSKLGKLTKLFGKSPPSQSPPSPPSSSPPQSPQLGSSSKLEKLAKLFEKPPPSQSPPSSPSSQPGSSSKLGKLTKLFGKSPPSQSPPSSPPSSSPPQSPQLGSSSKLEKLAKLFEKPPAADSTAAPDLILTADGVAQEEITILVRSCGNYGARMFQWATESKNLMTSVQPSKYPRLERIQKELILLFSLIAGAVMNLLSGCDLAIDTLQRDDTKYADMSDHIFDLMRDITLIFREKVKLLVAMLSSLSSDLSRVIKRLKSFEEQTLVMHARSKGKSKSKSAI</sequence>
<dbReference type="STRING" id="403673.A0A177WNS9"/>
<feature type="compositionally biased region" description="Pro residues" evidence="1">
    <location>
        <begin position="85"/>
        <end position="95"/>
    </location>
</feature>
<evidence type="ECO:0000256" key="1">
    <source>
        <dbReference type="SAM" id="MobiDB-lite"/>
    </source>
</evidence>
<evidence type="ECO:0000313" key="3">
    <source>
        <dbReference type="Proteomes" id="UP000077115"/>
    </source>
</evidence>
<evidence type="ECO:0000313" key="2">
    <source>
        <dbReference type="EMBL" id="OAJ41767.1"/>
    </source>
</evidence>
<feature type="compositionally biased region" description="Basic and acidic residues" evidence="1">
    <location>
        <begin position="141"/>
        <end position="150"/>
    </location>
</feature>
<feature type="compositionally biased region" description="Pro residues" evidence="1">
    <location>
        <begin position="185"/>
        <end position="200"/>
    </location>
</feature>
<feature type="region of interest" description="Disordered" evidence="1">
    <location>
        <begin position="1"/>
        <end position="22"/>
    </location>
</feature>
<dbReference type="AlphaFoldDB" id="A0A177WNS9"/>
<feature type="compositionally biased region" description="Polar residues" evidence="1">
    <location>
        <begin position="1"/>
        <end position="15"/>
    </location>
</feature>
<feature type="compositionally biased region" description="Basic and acidic residues" evidence="1">
    <location>
        <begin position="75"/>
        <end position="84"/>
    </location>
</feature>
<reference evidence="2 3" key="1">
    <citation type="submission" date="2006-10" db="EMBL/GenBank/DDBJ databases">
        <title>The Genome Sequence of Batrachochytrium dendrobatidis JEL423.</title>
        <authorList>
            <consortium name="The Broad Institute Genome Sequencing Platform"/>
            <person name="Birren B."/>
            <person name="Lander E."/>
            <person name="Galagan J."/>
            <person name="Cuomo C."/>
            <person name="Devon K."/>
            <person name="Jaffe D."/>
            <person name="Butler J."/>
            <person name="Alvarez P."/>
            <person name="Gnerre S."/>
            <person name="Grabherr M."/>
            <person name="Kleber M."/>
            <person name="Mauceli E."/>
            <person name="Brockman W."/>
            <person name="Young S."/>
            <person name="LaButti K."/>
            <person name="Sykes S."/>
            <person name="DeCaprio D."/>
            <person name="Crawford M."/>
            <person name="Koehrsen M."/>
            <person name="Engels R."/>
            <person name="Montgomery P."/>
            <person name="Pearson M."/>
            <person name="Howarth C."/>
            <person name="Larson L."/>
            <person name="White J."/>
            <person name="O'Leary S."/>
            <person name="Kodira C."/>
            <person name="Zeng Q."/>
            <person name="Yandava C."/>
            <person name="Alvarado L."/>
            <person name="Longcore J."/>
            <person name="James T."/>
        </authorList>
    </citation>
    <scope>NUCLEOTIDE SEQUENCE [LARGE SCALE GENOMIC DNA]</scope>
    <source>
        <strain evidence="2 3">JEL423</strain>
    </source>
</reference>
<feature type="compositionally biased region" description="Pro residues" evidence="1">
    <location>
        <begin position="119"/>
        <end position="133"/>
    </location>
</feature>
<feature type="compositionally biased region" description="Pro residues" evidence="1">
    <location>
        <begin position="151"/>
        <end position="161"/>
    </location>
</feature>
<feature type="compositionally biased region" description="Low complexity" evidence="1">
    <location>
        <begin position="64"/>
        <end position="74"/>
    </location>
</feature>
<feature type="region of interest" description="Disordered" evidence="1">
    <location>
        <begin position="49"/>
        <end position="207"/>
    </location>
</feature>
<organism evidence="2 3">
    <name type="scientific">Batrachochytrium dendrobatidis (strain JEL423)</name>
    <dbReference type="NCBI Taxonomy" id="403673"/>
    <lineage>
        <taxon>Eukaryota</taxon>
        <taxon>Fungi</taxon>
        <taxon>Fungi incertae sedis</taxon>
        <taxon>Chytridiomycota</taxon>
        <taxon>Chytridiomycota incertae sedis</taxon>
        <taxon>Chytridiomycetes</taxon>
        <taxon>Rhizophydiales</taxon>
        <taxon>Rhizophydiales incertae sedis</taxon>
        <taxon>Batrachochytrium</taxon>
    </lineage>
</organism>
<dbReference type="EMBL" id="DS022306">
    <property type="protein sequence ID" value="OAJ41767.1"/>
    <property type="molecule type" value="Genomic_DNA"/>
</dbReference>
<dbReference type="Proteomes" id="UP000077115">
    <property type="component" value="Unassembled WGS sequence"/>
</dbReference>